<dbReference type="EMBL" id="JAWDGP010004927">
    <property type="protein sequence ID" value="KAK3761191.1"/>
    <property type="molecule type" value="Genomic_DNA"/>
</dbReference>
<organism evidence="1 2">
    <name type="scientific">Elysia crispata</name>
    <name type="common">lettuce slug</name>
    <dbReference type="NCBI Taxonomy" id="231223"/>
    <lineage>
        <taxon>Eukaryota</taxon>
        <taxon>Metazoa</taxon>
        <taxon>Spiralia</taxon>
        <taxon>Lophotrochozoa</taxon>
        <taxon>Mollusca</taxon>
        <taxon>Gastropoda</taxon>
        <taxon>Heterobranchia</taxon>
        <taxon>Euthyneura</taxon>
        <taxon>Panpulmonata</taxon>
        <taxon>Sacoglossa</taxon>
        <taxon>Placobranchoidea</taxon>
        <taxon>Plakobranchidae</taxon>
        <taxon>Elysia</taxon>
    </lineage>
</organism>
<proteinExistence type="predicted"/>
<keyword evidence="2" id="KW-1185">Reference proteome</keyword>
<protein>
    <submittedName>
        <fullName evidence="1">Uncharacterized protein</fullName>
    </submittedName>
</protein>
<sequence>MYPGGELRRACDYPWTIMYPGGELRRACDYPWTVMYPGGAPWSESANRAAAVIPHLARPTRQADSATTN</sequence>
<dbReference type="AlphaFoldDB" id="A0AAE1D8G8"/>
<name>A0AAE1D8G8_9GAST</name>
<comment type="caution">
    <text evidence="1">The sequence shown here is derived from an EMBL/GenBank/DDBJ whole genome shotgun (WGS) entry which is preliminary data.</text>
</comment>
<evidence type="ECO:0000313" key="2">
    <source>
        <dbReference type="Proteomes" id="UP001283361"/>
    </source>
</evidence>
<accession>A0AAE1D8G8</accession>
<reference evidence="1" key="1">
    <citation type="journal article" date="2023" name="G3 (Bethesda)">
        <title>A reference genome for the long-term kleptoplast-retaining sea slug Elysia crispata morphotype clarki.</title>
        <authorList>
            <person name="Eastman K.E."/>
            <person name="Pendleton A.L."/>
            <person name="Shaikh M.A."/>
            <person name="Suttiyut T."/>
            <person name="Ogas R."/>
            <person name="Tomko P."/>
            <person name="Gavelis G."/>
            <person name="Widhalm J.R."/>
            <person name="Wisecaver J.H."/>
        </authorList>
    </citation>
    <scope>NUCLEOTIDE SEQUENCE</scope>
    <source>
        <strain evidence="1">ECLA1</strain>
    </source>
</reference>
<dbReference type="Proteomes" id="UP001283361">
    <property type="component" value="Unassembled WGS sequence"/>
</dbReference>
<gene>
    <name evidence="1" type="ORF">RRG08_022591</name>
</gene>
<evidence type="ECO:0000313" key="1">
    <source>
        <dbReference type="EMBL" id="KAK3761191.1"/>
    </source>
</evidence>